<gene>
    <name evidence="1" type="ORF">V5799_019100</name>
</gene>
<keyword evidence="2" id="KW-1185">Reference proteome</keyword>
<dbReference type="AlphaFoldDB" id="A0AAQ4EXV6"/>
<comment type="caution">
    <text evidence="1">The sequence shown here is derived from an EMBL/GenBank/DDBJ whole genome shotgun (WGS) entry which is preliminary data.</text>
</comment>
<evidence type="ECO:0000313" key="2">
    <source>
        <dbReference type="Proteomes" id="UP001321473"/>
    </source>
</evidence>
<name>A0AAQ4EXV6_AMBAM</name>
<organism evidence="1 2">
    <name type="scientific">Amblyomma americanum</name>
    <name type="common">Lone star tick</name>
    <dbReference type="NCBI Taxonomy" id="6943"/>
    <lineage>
        <taxon>Eukaryota</taxon>
        <taxon>Metazoa</taxon>
        <taxon>Ecdysozoa</taxon>
        <taxon>Arthropoda</taxon>
        <taxon>Chelicerata</taxon>
        <taxon>Arachnida</taxon>
        <taxon>Acari</taxon>
        <taxon>Parasitiformes</taxon>
        <taxon>Ixodida</taxon>
        <taxon>Ixodoidea</taxon>
        <taxon>Ixodidae</taxon>
        <taxon>Amblyomminae</taxon>
        <taxon>Amblyomma</taxon>
    </lineage>
</organism>
<proteinExistence type="predicted"/>
<accession>A0AAQ4EXV6</accession>
<reference evidence="1 2" key="1">
    <citation type="journal article" date="2023" name="Arcadia Sci">
        <title>De novo assembly of a long-read Amblyomma americanum tick genome.</title>
        <authorList>
            <person name="Chou S."/>
            <person name="Poskanzer K.E."/>
            <person name="Rollins M."/>
            <person name="Thuy-Boun P.S."/>
        </authorList>
    </citation>
    <scope>NUCLEOTIDE SEQUENCE [LARGE SCALE GENOMIC DNA]</scope>
    <source>
        <strain evidence="1">F_SG_1</strain>
        <tissue evidence="1">Salivary glands</tissue>
    </source>
</reference>
<dbReference type="Proteomes" id="UP001321473">
    <property type="component" value="Unassembled WGS sequence"/>
</dbReference>
<protein>
    <submittedName>
        <fullName evidence="1">Uncharacterized protein</fullName>
    </submittedName>
</protein>
<dbReference type="EMBL" id="JARKHS020009681">
    <property type="protein sequence ID" value="KAK8779561.1"/>
    <property type="molecule type" value="Genomic_DNA"/>
</dbReference>
<sequence>MTMNKNVHKADHINSPARGNVRALEHTAVLCAACGSLSEHCFTGKKAARFLQDDFKGKLKSPLSLQKRCHLPGPHVARNTRLLASNVVCMRPFYIQTEHTKQ</sequence>
<evidence type="ECO:0000313" key="1">
    <source>
        <dbReference type="EMBL" id="KAK8779561.1"/>
    </source>
</evidence>